<gene>
    <name evidence="2" type="ORF">NPIL_481151</name>
</gene>
<protein>
    <submittedName>
        <fullName evidence="2">Uncharacterized protein</fullName>
    </submittedName>
</protein>
<feature type="region of interest" description="Disordered" evidence="1">
    <location>
        <begin position="91"/>
        <end position="128"/>
    </location>
</feature>
<feature type="compositionally biased region" description="Polar residues" evidence="1">
    <location>
        <begin position="103"/>
        <end position="113"/>
    </location>
</feature>
<accession>A0A8X6N3K3</accession>
<reference evidence="2" key="1">
    <citation type="submission" date="2020-08" db="EMBL/GenBank/DDBJ databases">
        <title>Multicomponent nature underlies the extraordinary mechanical properties of spider dragline silk.</title>
        <authorList>
            <person name="Kono N."/>
            <person name="Nakamura H."/>
            <person name="Mori M."/>
            <person name="Yoshida Y."/>
            <person name="Ohtoshi R."/>
            <person name="Malay A.D."/>
            <person name="Moran D.A.P."/>
            <person name="Tomita M."/>
            <person name="Numata K."/>
            <person name="Arakawa K."/>
        </authorList>
    </citation>
    <scope>NUCLEOTIDE SEQUENCE</scope>
</reference>
<dbReference type="EMBL" id="BMAW01053596">
    <property type="protein sequence ID" value="GFS91770.1"/>
    <property type="molecule type" value="Genomic_DNA"/>
</dbReference>
<sequence length="128" mass="14527">MSPSKSGEINFFQFLNFKKKLLFVVFSGKRVFSSEKGTGNGLLRFGEEEQLPLRKKARLPPPQRRGVEVGRCGAELTARLPTNFQKKMLCIDRSDSQSKKRNQNTSSVGNSSFCPFPVQVPEWNKKDE</sequence>
<comment type="caution">
    <text evidence="2">The sequence shown here is derived from an EMBL/GenBank/DDBJ whole genome shotgun (WGS) entry which is preliminary data.</text>
</comment>
<evidence type="ECO:0000313" key="2">
    <source>
        <dbReference type="EMBL" id="GFS91770.1"/>
    </source>
</evidence>
<evidence type="ECO:0000313" key="3">
    <source>
        <dbReference type="Proteomes" id="UP000887013"/>
    </source>
</evidence>
<evidence type="ECO:0000256" key="1">
    <source>
        <dbReference type="SAM" id="MobiDB-lite"/>
    </source>
</evidence>
<dbReference type="AlphaFoldDB" id="A0A8X6N3K3"/>
<dbReference type="Proteomes" id="UP000887013">
    <property type="component" value="Unassembled WGS sequence"/>
</dbReference>
<proteinExistence type="predicted"/>
<keyword evidence="3" id="KW-1185">Reference proteome</keyword>
<organism evidence="2 3">
    <name type="scientific">Nephila pilipes</name>
    <name type="common">Giant wood spider</name>
    <name type="synonym">Nephila maculata</name>
    <dbReference type="NCBI Taxonomy" id="299642"/>
    <lineage>
        <taxon>Eukaryota</taxon>
        <taxon>Metazoa</taxon>
        <taxon>Ecdysozoa</taxon>
        <taxon>Arthropoda</taxon>
        <taxon>Chelicerata</taxon>
        <taxon>Arachnida</taxon>
        <taxon>Araneae</taxon>
        <taxon>Araneomorphae</taxon>
        <taxon>Entelegynae</taxon>
        <taxon>Araneoidea</taxon>
        <taxon>Nephilidae</taxon>
        <taxon>Nephila</taxon>
    </lineage>
</organism>
<name>A0A8X6N3K3_NEPPI</name>